<organism evidence="3 4">
    <name type="scientific">Candidatus Gottesmanbacteria bacterium RIFCSPHIGHO2_02_FULL_39_11</name>
    <dbReference type="NCBI Taxonomy" id="1798382"/>
    <lineage>
        <taxon>Bacteria</taxon>
        <taxon>Candidatus Gottesmaniibacteriota</taxon>
    </lineage>
</organism>
<dbReference type="InterPro" id="IPR007712">
    <property type="entry name" value="RelE/ParE_toxin"/>
</dbReference>
<dbReference type="PANTHER" id="PTHR35601:SF1">
    <property type="entry name" value="TOXIN RELE"/>
    <property type="match status" value="1"/>
</dbReference>
<dbReference type="Proteomes" id="UP000176923">
    <property type="component" value="Unassembled WGS sequence"/>
</dbReference>
<gene>
    <name evidence="3" type="ORF">A3D77_06795</name>
</gene>
<comment type="caution">
    <text evidence="3">The sequence shown here is derived from an EMBL/GenBank/DDBJ whole genome shotgun (WGS) entry which is preliminary data.</text>
</comment>
<evidence type="ECO:0000256" key="2">
    <source>
        <dbReference type="ARBA" id="ARBA00022649"/>
    </source>
</evidence>
<dbReference type="SUPFAM" id="SSF143011">
    <property type="entry name" value="RelE-like"/>
    <property type="match status" value="1"/>
</dbReference>
<dbReference type="PANTHER" id="PTHR35601">
    <property type="entry name" value="TOXIN RELE"/>
    <property type="match status" value="1"/>
</dbReference>
<keyword evidence="2" id="KW-1277">Toxin-antitoxin system</keyword>
<dbReference type="AlphaFoldDB" id="A0A1F5ZTT0"/>
<dbReference type="InterPro" id="IPR035093">
    <property type="entry name" value="RelE/ParE_toxin_dom_sf"/>
</dbReference>
<dbReference type="EMBL" id="MFJL01000024">
    <property type="protein sequence ID" value="OGG15522.1"/>
    <property type="molecule type" value="Genomic_DNA"/>
</dbReference>
<dbReference type="Gene3D" id="3.30.2310.20">
    <property type="entry name" value="RelE-like"/>
    <property type="match status" value="1"/>
</dbReference>
<dbReference type="Pfam" id="PF05016">
    <property type="entry name" value="ParE_toxin"/>
    <property type="match status" value="1"/>
</dbReference>
<accession>A0A1F5ZTT0</accession>
<dbReference type="STRING" id="1798382.A3D77_06795"/>
<evidence type="ECO:0000313" key="3">
    <source>
        <dbReference type="EMBL" id="OGG15522.1"/>
    </source>
</evidence>
<evidence type="ECO:0008006" key="5">
    <source>
        <dbReference type="Google" id="ProtNLM"/>
    </source>
</evidence>
<sequence length="85" mass="10307">MSWKWCFTEKSENQFRKLDKAIRKRVINKLDLWCKSEKPLNFAESLVNSELGSYRFRVGDWRIIIDVEEEMIVILSVGHRREIYK</sequence>
<reference evidence="3 4" key="1">
    <citation type="journal article" date="2016" name="Nat. Commun.">
        <title>Thousands of microbial genomes shed light on interconnected biogeochemical processes in an aquifer system.</title>
        <authorList>
            <person name="Anantharaman K."/>
            <person name="Brown C.T."/>
            <person name="Hug L.A."/>
            <person name="Sharon I."/>
            <person name="Castelle C.J."/>
            <person name="Probst A.J."/>
            <person name="Thomas B.C."/>
            <person name="Singh A."/>
            <person name="Wilkins M.J."/>
            <person name="Karaoz U."/>
            <person name="Brodie E.L."/>
            <person name="Williams K.H."/>
            <person name="Hubbard S.S."/>
            <person name="Banfield J.F."/>
        </authorList>
    </citation>
    <scope>NUCLEOTIDE SEQUENCE [LARGE SCALE GENOMIC DNA]</scope>
</reference>
<proteinExistence type="inferred from homology"/>
<comment type="similarity">
    <text evidence="1">Belongs to the RelE toxin family.</text>
</comment>
<name>A0A1F5ZTT0_9BACT</name>
<evidence type="ECO:0000256" key="1">
    <source>
        <dbReference type="ARBA" id="ARBA00006226"/>
    </source>
</evidence>
<evidence type="ECO:0000313" key="4">
    <source>
        <dbReference type="Proteomes" id="UP000176923"/>
    </source>
</evidence>
<protein>
    <recommendedName>
        <fullName evidence="5">Addiction module toxin RelE</fullName>
    </recommendedName>
</protein>